<sequence>MSLNSEIFSSITTIPKSYWSQLGCEDNIYYTPEFLKAFEFANKGIDFNYIFILRDQIPVAFANTQRISIGIETITKNTRMPSLTRQLVNTIFRHRNLHVLFCGNIFLSGEYGIFLKENQDKTTAFNAIARALGLLSKNTRKLHTLFIKDFENDSLHITNLLHLYDYASMQVEPNMIIYLKPEWQTFNDYKSDLKSKYRIKANKADAKSKPLEVQLFSKNDIITHKNELQDLYQNTIDNADFNAQILNLETYIHLKETFKEAFLVQGYFLKNKLVGFLSAMKNGTHLDAHFIGIDYSKNNTYAIYPRILNDYVRLGISTNSSQINLGRTASEIKSTLGAQPKPLTCYCKHKRYLPNKILKSFIKNVRIKTYKQHQPYK</sequence>
<evidence type="ECO:0000313" key="2">
    <source>
        <dbReference type="Proteomes" id="UP000216840"/>
    </source>
</evidence>
<organism evidence="1 2">
    <name type="scientific">Winogradskyella aurantia</name>
    <dbReference type="NCBI Taxonomy" id="1915063"/>
    <lineage>
        <taxon>Bacteria</taxon>
        <taxon>Pseudomonadati</taxon>
        <taxon>Bacteroidota</taxon>
        <taxon>Flavobacteriia</taxon>
        <taxon>Flavobacteriales</taxon>
        <taxon>Flavobacteriaceae</taxon>
        <taxon>Winogradskyella</taxon>
    </lineage>
</organism>
<dbReference type="OrthoDB" id="240921at2"/>
<evidence type="ECO:0000313" key="1">
    <source>
        <dbReference type="EMBL" id="OZV70701.1"/>
    </source>
</evidence>
<reference evidence="1 2" key="1">
    <citation type="submission" date="2017-05" db="EMBL/GenBank/DDBJ databases">
        <title>The draft genome sequence of Idiomarina salinarum WNB302.</title>
        <authorList>
            <person name="Sun Y."/>
            <person name="Chen B."/>
            <person name="Du Z."/>
        </authorList>
    </citation>
    <scope>NUCLEOTIDE SEQUENCE [LARGE SCALE GENOMIC DNA]</scope>
    <source>
        <strain evidence="1 2">WNB302</strain>
    </source>
</reference>
<dbReference type="RefSeq" id="WP_094966776.1">
    <property type="nucleotide sequence ID" value="NZ_NGJN01000001.1"/>
</dbReference>
<evidence type="ECO:0008006" key="3">
    <source>
        <dbReference type="Google" id="ProtNLM"/>
    </source>
</evidence>
<accession>A0A265UZH6</accession>
<dbReference type="Proteomes" id="UP000216840">
    <property type="component" value="Unassembled WGS sequence"/>
</dbReference>
<dbReference type="AlphaFoldDB" id="A0A265UZH6"/>
<dbReference type="SUPFAM" id="SSF55729">
    <property type="entry name" value="Acyl-CoA N-acyltransferases (Nat)"/>
    <property type="match status" value="1"/>
</dbReference>
<dbReference type="InterPro" id="IPR016181">
    <property type="entry name" value="Acyl_CoA_acyltransferase"/>
</dbReference>
<dbReference type="EMBL" id="NGJN01000001">
    <property type="protein sequence ID" value="OZV70701.1"/>
    <property type="molecule type" value="Genomic_DNA"/>
</dbReference>
<keyword evidence="2" id="KW-1185">Reference proteome</keyword>
<gene>
    <name evidence="1" type="ORF">CA834_00890</name>
</gene>
<comment type="caution">
    <text evidence="1">The sequence shown here is derived from an EMBL/GenBank/DDBJ whole genome shotgun (WGS) entry which is preliminary data.</text>
</comment>
<proteinExistence type="predicted"/>
<protein>
    <recommendedName>
        <fullName evidence="3">GNAT family N-acetyltransferase</fullName>
    </recommendedName>
</protein>
<name>A0A265UZH6_9FLAO</name>